<reference evidence="3" key="2">
    <citation type="submission" date="2020-06" db="EMBL/GenBank/DDBJ databases">
        <title>Helianthus annuus Genome sequencing and assembly Release 2.</title>
        <authorList>
            <person name="Gouzy J."/>
            <person name="Langlade N."/>
            <person name="Munos S."/>
        </authorList>
    </citation>
    <scope>NUCLEOTIDE SEQUENCE</scope>
    <source>
        <tissue evidence="3">Leaves</tissue>
    </source>
</reference>
<dbReference type="Pfam" id="PF04068">
    <property type="entry name" value="Fer4_RLI"/>
    <property type="match status" value="1"/>
</dbReference>
<feature type="region of interest" description="Disordered" evidence="1">
    <location>
        <begin position="1"/>
        <end position="24"/>
    </location>
</feature>
<evidence type="ECO:0000259" key="2">
    <source>
        <dbReference type="Pfam" id="PF04068"/>
    </source>
</evidence>
<gene>
    <name evidence="3" type="ORF">HanXRQr2_Chr08g0324311</name>
</gene>
<evidence type="ECO:0000313" key="4">
    <source>
        <dbReference type="Proteomes" id="UP000215914"/>
    </source>
</evidence>
<dbReference type="Proteomes" id="UP000215914">
    <property type="component" value="Unassembled WGS sequence"/>
</dbReference>
<dbReference type="InterPro" id="IPR007209">
    <property type="entry name" value="RNaseL-inhib-like_metal-bd_dom"/>
</dbReference>
<accession>A0A9K3ICE4</accession>
<dbReference type="Gramene" id="mRNA:HanXRQr2_Chr08g0324311">
    <property type="protein sequence ID" value="mRNA:HanXRQr2_Chr08g0324311"/>
    <property type="gene ID" value="HanXRQr2_Chr08g0324311"/>
</dbReference>
<name>A0A9K3ICE4_HELAN</name>
<sequence length="107" mass="12077">MFYKRTTSAGSTRNSSHTPNLHSSQLQTFTDRLTRIANLKEDRCKPKKCCQECKKSCPVVKTANLPNTSVGCEFFHLNIYPSWICSTQAHKLKKAVSKRIASISGVW</sequence>
<evidence type="ECO:0000256" key="1">
    <source>
        <dbReference type="SAM" id="MobiDB-lite"/>
    </source>
</evidence>
<feature type="domain" description="RNase L inhibitor RLI-like possible metal-binding" evidence="2">
    <location>
        <begin position="35"/>
        <end position="62"/>
    </location>
</feature>
<organism evidence="3 4">
    <name type="scientific">Helianthus annuus</name>
    <name type="common">Common sunflower</name>
    <dbReference type="NCBI Taxonomy" id="4232"/>
    <lineage>
        <taxon>Eukaryota</taxon>
        <taxon>Viridiplantae</taxon>
        <taxon>Streptophyta</taxon>
        <taxon>Embryophyta</taxon>
        <taxon>Tracheophyta</taxon>
        <taxon>Spermatophyta</taxon>
        <taxon>Magnoliopsida</taxon>
        <taxon>eudicotyledons</taxon>
        <taxon>Gunneridae</taxon>
        <taxon>Pentapetalae</taxon>
        <taxon>asterids</taxon>
        <taxon>campanulids</taxon>
        <taxon>Asterales</taxon>
        <taxon>Asteraceae</taxon>
        <taxon>Asteroideae</taxon>
        <taxon>Heliantheae alliance</taxon>
        <taxon>Heliantheae</taxon>
        <taxon>Helianthus</taxon>
    </lineage>
</organism>
<reference evidence="3" key="1">
    <citation type="journal article" date="2017" name="Nature">
        <title>The sunflower genome provides insights into oil metabolism, flowering and Asterid evolution.</title>
        <authorList>
            <person name="Badouin H."/>
            <person name="Gouzy J."/>
            <person name="Grassa C.J."/>
            <person name="Murat F."/>
            <person name="Staton S.E."/>
            <person name="Cottret L."/>
            <person name="Lelandais-Briere C."/>
            <person name="Owens G.L."/>
            <person name="Carrere S."/>
            <person name="Mayjonade B."/>
            <person name="Legrand L."/>
            <person name="Gill N."/>
            <person name="Kane N.C."/>
            <person name="Bowers J.E."/>
            <person name="Hubner S."/>
            <person name="Bellec A."/>
            <person name="Berard A."/>
            <person name="Berges H."/>
            <person name="Blanchet N."/>
            <person name="Boniface M.C."/>
            <person name="Brunel D."/>
            <person name="Catrice O."/>
            <person name="Chaidir N."/>
            <person name="Claudel C."/>
            <person name="Donnadieu C."/>
            <person name="Faraut T."/>
            <person name="Fievet G."/>
            <person name="Helmstetter N."/>
            <person name="King M."/>
            <person name="Knapp S.J."/>
            <person name="Lai Z."/>
            <person name="Le Paslier M.C."/>
            <person name="Lippi Y."/>
            <person name="Lorenzon L."/>
            <person name="Mandel J.R."/>
            <person name="Marage G."/>
            <person name="Marchand G."/>
            <person name="Marquand E."/>
            <person name="Bret-Mestries E."/>
            <person name="Morien E."/>
            <person name="Nambeesan S."/>
            <person name="Nguyen T."/>
            <person name="Pegot-Espagnet P."/>
            <person name="Pouilly N."/>
            <person name="Raftis F."/>
            <person name="Sallet E."/>
            <person name="Schiex T."/>
            <person name="Thomas J."/>
            <person name="Vandecasteele C."/>
            <person name="Vares D."/>
            <person name="Vear F."/>
            <person name="Vautrin S."/>
            <person name="Crespi M."/>
            <person name="Mangin B."/>
            <person name="Burke J.M."/>
            <person name="Salse J."/>
            <person name="Munos S."/>
            <person name="Vincourt P."/>
            <person name="Rieseberg L.H."/>
            <person name="Langlade N.B."/>
        </authorList>
    </citation>
    <scope>NUCLEOTIDE SEQUENCE</scope>
    <source>
        <tissue evidence="3">Leaves</tissue>
    </source>
</reference>
<protein>
    <recommendedName>
        <fullName evidence="2">RNase L inhibitor RLI-like possible metal-binding domain-containing protein</fullName>
    </recommendedName>
</protein>
<evidence type="ECO:0000313" key="3">
    <source>
        <dbReference type="EMBL" id="KAF5794100.1"/>
    </source>
</evidence>
<dbReference type="EMBL" id="MNCJ02000323">
    <property type="protein sequence ID" value="KAF5794100.1"/>
    <property type="molecule type" value="Genomic_DNA"/>
</dbReference>
<keyword evidence="4" id="KW-1185">Reference proteome</keyword>
<proteinExistence type="predicted"/>
<comment type="caution">
    <text evidence="3">The sequence shown here is derived from an EMBL/GenBank/DDBJ whole genome shotgun (WGS) entry which is preliminary data.</text>
</comment>
<dbReference type="AlphaFoldDB" id="A0A9K3ICE4"/>